<dbReference type="CDD" id="cd06173">
    <property type="entry name" value="MFS_MefA_like"/>
    <property type="match status" value="1"/>
</dbReference>
<feature type="transmembrane region" description="Helical" evidence="7">
    <location>
        <begin position="126"/>
        <end position="156"/>
    </location>
</feature>
<keyword evidence="5 7" id="KW-0472">Membrane</keyword>
<feature type="domain" description="Major facilitator superfamily (MFS) profile" evidence="8">
    <location>
        <begin position="256"/>
        <end position="455"/>
    </location>
</feature>
<evidence type="ECO:0000256" key="7">
    <source>
        <dbReference type="SAM" id="Phobius"/>
    </source>
</evidence>
<evidence type="ECO:0000313" key="10">
    <source>
        <dbReference type="Proteomes" id="UP000216867"/>
    </source>
</evidence>
<feature type="transmembrane region" description="Helical" evidence="7">
    <location>
        <begin position="50"/>
        <end position="72"/>
    </location>
</feature>
<dbReference type="InterPro" id="IPR011701">
    <property type="entry name" value="MFS"/>
</dbReference>
<protein>
    <submittedName>
        <fullName evidence="9">MFS transporter</fullName>
    </submittedName>
</protein>
<evidence type="ECO:0000256" key="6">
    <source>
        <dbReference type="SAM" id="MobiDB-lite"/>
    </source>
</evidence>
<evidence type="ECO:0000256" key="2">
    <source>
        <dbReference type="ARBA" id="ARBA00022475"/>
    </source>
</evidence>
<evidence type="ECO:0000256" key="5">
    <source>
        <dbReference type="ARBA" id="ARBA00023136"/>
    </source>
</evidence>
<dbReference type="Pfam" id="PF07690">
    <property type="entry name" value="MFS_1"/>
    <property type="match status" value="1"/>
</dbReference>
<dbReference type="InterPro" id="IPR036259">
    <property type="entry name" value="MFS_trans_sf"/>
</dbReference>
<comment type="subcellular location">
    <subcellularLocation>
        <location evidence="1">Cell membrane</location>
        <topology evidence="1">Multi-pass membrane protein</topology>
    </subcellularLocation>
</comment>
<accession>A0A269ZBH3</accession>
<feature type="transmembrane region" description="Helical" evidence="7">
    <location>
        <begin position="388"/>
        <end position="410"/>
    </location>
</feature>
<dbReference type="InterPro" id="IPR020846">
    <property type="entry name" value="MFS_dom"/>
</dbReference>
<dbReference type="Gene3D" id="1.20.1250.20">
    <property type="entry name" value="MFS general substrate transporter like domains"/>
    <property type="match status" value="1"/>
</dbReference>
<evidence type="ECO:0000259" key="8">
    <source>
        <dbReference type="PROSITE" id="PS50850"/>
    </source>
</evidence>
<dbReference type="SUPFAM" id="SSF103473">
    <property type="entry name" value="MFS general substrate transporter"/>
    <property type="match status" value="1"/>
</dbReference>
<reference evidence="9 10" key="1">
    <citation type="submission" date="2017-04" db="EMBL/GenBank/DDBJ databases">
        <title>Kefir bacterial isolates.</title>
        <authorList>
            <person name="Kim Y."/>
            <person name="Blasche S."/>
            <person name="Patil K.R."/>
        </authorList>
    </citation>
    <scope>NUCLEOTIDE SEQUENCE [LARGE SCALE GENOMIC DNA]</scope>
    <source>
        <strain evidence="9 10">OG2</strain>
    </source>
</reference>
<organism evidence="9 10">
    <name type="scientific">Brevibacterium casei</name>
    <dbReference type="NCBI Taxonomy" id="33889"/>
    <lineage>
        <taxon>Bacteria</taxon>
        <taxon>Bacillati</taxon>
        <taxon>Actinomycetota</taxon>
        <taxon>Actinomycetes</taxon>
        <taxon>Micrococcales</taxon>
        <taxon>Brevibacteriaceae</taxon>
        <taxon>Brevibacterium</taxon>
    </lineage>
</organism>
<gene>
    <name evidence="9" type="ORF">B8X04_12755</name>
</gene>
<sequence>MPPTAPSSDTATQTEPRSSPADSALPTSSSSSGSPTGPRSLWRHHDFRQLWMGDTVSVFGNQLVLFALPLIAVQLLEANAFEMGVLAALENAAFLLISLPAGAWVDRMRKQQVIVAGDLLRAAFLLTIPLAWALDLLTMVQLCIVAACVGVVTVFFDVANQSYLPEIVAGDQIGDGNGKLQASQQTALVVGPSTASGLVGLIGGPLTIAVTSVCMGLSSLFVSRIRHREDTPQPDSRPTLVADIREGLAFVFGHPLLRRIVACTGLSNFASSAIFALLVLYALRTLDLNQFQLGLVMSLGAVGGIVGALSSSWVQKVIGEGRSIAVSATLSGLTSLAVPLASVLPSLPTLLIGWLVLSCCVVVYNVTQVSFRQRLCPKPLLGRMNASIRFLVWGPMPVGAFLGGTIAQGIGIVATLWIFAGLAVLSALPVLISPLVGMRTLPRELDALADSTTTS</sequence>
<dbReference type="EMBL" id="NCWY01000011">
    <property type="protein sequence ID" value="PAK94870.1"/>
    <property type="molecule type" value="Genomic_DNA"/>
</dbReference>
<proteinExistence type="predicted"/>
<keyword evidence="2" id="KW-1003">Cell membrane</keyword>
<evidence type="ECO:0000256" key="3">
    <source>
        <dbReference type="ARBA" id="ARBA00022692"/>
    </source>
</evidence>
<dbReference type="Proteomes" id="UP000216867">
    <property type="component" value="Unassembled WGS sequence"/>
</dbReference>
<dbReference type="PANTHER" id="PTHR23513:SF6">
    <property type="entry name" value="MAJOR FACILITATOR SUPERFAMILY ASSOCIATED DOMAIN-CONTAINING PROTEIN"/>
    <property type="match status" value="1"/>
</dbReference>
<feature type="transmembrane region" description="Helical" evidence="7">
    <location>
        <begin position="198"/>
        <end position="222"/>
    </location>
</feature>
<feature type="region of interest" description="Disordered" evidence="6">
    <location>
        <begin position="1"/>
        <end position="39"/>
    </location>
</feature>
<keyword evidence="3 7" id="KW-0812">Transmembrane</keyword>
<feature type="transmembrane region" description="Helical" evidence="7">
    <location>
        <begin position="326"/>
        <end position="344"/>
    </location>
</feature>
<feature type="transmembrane region" description="Helical" evidence="7">
    <location>
        <begin position="295"/>
        <end position="314"/>
    </location>
</feature>
<evidence type="ECO:0000256" key="1">
    <source>
        <dbReference type="ARBA" id="ARBA00004651"/>
    </source>
</evidence>
<dbReference type="PROSITE" id="PS50850">
    <property type="entry name" value="MFS"/>
    <property type="match status" value="1"/>
</dbReference>
<dbReference type="PANTHER" id="PTHR23513">
    <property type="entry name" value="INTEGRAL MEMBRANE EFFLUX PROTEIN-RELATED"/>
    <property type="match status" value="1"/>
</dbReference>
<keyword evidence="4 7" id="KW-1133">Transmembrane helix</keyword>
<name>A0A269ZBH3_9MICO</name>
<feature type="transmembrane region" description="Helical" evidence="7">
    <location>
        <begin position="350"/>
        <end position="367"/>
    </location>
</feature>
<dbReference type="AlphaFoldDB" id="A0A269ZBH3"/>
<dbReference type="GO" id="GO:0005886">
    <property type="term" value="C:plasma membrane"/>
    <property type="evidence" value="ECO:0007669"/>
    <property type="project" value="UniProtKB-SubCell"/>
</dbReference>
<dbReference type="GO" id="GO:0022857">
    <property type="term" value="F:transmembrane transporter activity"/>
    <property type="evidence" value="ECO:0007669"/>
    <property type="project" value="InterPro"/>
</dbReference>
<evidence type="ECO:0000256" key="4">
    <source>
        <dbReference type="ARBA" id="ARBA00022989"/>
    </source>
</evidence>
<feature type="transmembrane region" description="Helical" evidence="7">
    <location>
        <begin position="260"/>
        <end position="283"/>
    </location>
</feature>
<evidence type="ECO:0000313" key="9">
    <source>
        <dbReference type="EMBL" id="PAK94870.1"/>
    </source>
</evidence>
<feature type="transmembrane region" description="Helical" evidence="7">
    <location>
        <begin position="84"/>
        <end position="105"/>
    </location>
</feature>
<feature type="compositionally biased region" description="Low complexity" evidence="6">
    <location>
        <begin position="18"/>
        <end position="39"/>
    </location>
</feature>
<feature type="transmembrane region" description="Helical" evidence="7">
    <location>
        <begin position="416"/>
        <end position="436"/>
    </location>
</feature>
<comment type="caution">
    <text evidence="9">The sequence shown here is derived from an EMBL/GenBank/DDBJ whole genome shotgun (WGS) entry which is preliminary data.</text>
</comment>
<feature type="compositionally biased region" description="Polar residues" evidence="6">
    <location>
        <begin position="1"/>
        <end position="17"/>
    </location>
</feature>